<dbReference type="InterPro" id="IPR019734">
    <property type="entry name" value="TPR_rpt"/>
</dbReference>
<keyword evidence="1" id="KW-0802">TPR repeat</keyword>
<dbReference type="Proteomes" id="UP000316095">
    <property type="component" value="Unassembled WGS sequence"/>
</dbReference>
<dbReference type="InterPro" id="IPR011990">
    <property type="entry name" value="TPR-like_helical_dom_sf"/>
</dbReference>
<sequence length="460" mass="52609">MIFACRLLLLIVAAELLFGAYAFTTRNRQIGPQIPERSQTDPFSWNELNDLSKQVQLINSSSEWQKLAEALIGKGFYIQGELAFREAVKRDSANLTAAQGVAFCLDRTGRIAESNKLYQQLVSKTSGETRQLILYAIARNHLRIEEPQTAEQLFYENYDFIPAKLMFNKLLVKSDRGEQALPLINQFLRKLPQSLLFQQVKREALIENADQAQALHAADMIERAELLIPVNFNTDFLTERNQNFGFNRHWYEYQTISEKLPPAQKLTVLQELQDSQKDYLSPYTLVLLKESARAAADAKNAEVLKHHLNQIENYEIVDAEIWELRGDLFDLTGDSDQAIQCWNKSVSMTPNNIVYQKLASLYAETEQNTKREQALADAALDTGLTAFRNNDLVTAGEMLKISSKLNSNSARCWFYQAELDRLKKQFSAAKLKYEKCLQINPYHGRARLQLQHLPQIPPAQ</sequence>
<feature type="repeat" description="TPR" evidence="1">
    <location>
        <begin position="319"/>
        <end position="352"/>
    </location>
</feature>
<dbReference type="Pfam" id="PF13181">
    <property type="entry name" value="TPR_8"/>
    <property type="match status" value="1"/>
</dbReference>
<dbReference type="SUPFAM" id="SSF48452">
    <property type="entry name" value="TPR-like"/>
    <property type="match status" value="1"/>
</dbReference>
<dbReference type="Gene3D" id="1.25.40.10">
    <property type="entry name" value="Tetratricopeptide repeat domain"/>
    <property type="match status" value="3"/>
</dbReference>
<dbReference type="PROSITE" id="PS50005">
    <property type="entry name" value="TPR"/>
    <property type="match status" value="1"/>
</dbReference>
<evidence type="ECO:0000313" key="2">
    <source>
        <dbReference type="EMBL" id="TWT60595.1"/>
    </source>
</evidence>
<proteinExistence type="predicted"/>
<protein>
    <submittedName>
        <fullName evidence="2">Tetratricopeptide repeat protein</fullName>
    </submittedName>
</protein>
<name>A0A5C5XEP7_9PLAN</name>
<evidence type="ECO:0000256" key="1">
    <source>
        <dbReference type="PROSITE-ProRule" id="PRU00339"/>
    </source>
</evidence>
<gene>
    <name evidence="2" type="ORF">Pan54_13090</name>
</gene>
<dbReference type="RefSeq" id="WP_146502693.1">
    <property type="nucleotide sequence ID" value="NZ_SJPG01000001.1"/>
</dbReference>
<reference evidence="2 3" key="1">
    <citation type="submission" date="2019-02" db="EMBL/GenBank/DDBJ databases">
        <title>Deep-cultivation of Planctomycetes and their phenomic and genomic characterization uncovers novel biology.</title>
        <authorList>
            <person name="Wiegand S."/>
            <person name="Jogler M."/>
            <person name="Boedeker C."/>
            <person name="Pinto D."/>
            <person name="Vollmers J."/>
            <person name="Rivas-Marin E."/>
            <person name="Kohn T."/>
            <person name="Peeters S.H."/>
            <person name="Heuer A."/>
            <person name="Rast P."/>
            <person name="Oberbeckmann S."/>
            <person name="Bunk B."/>
            <person name="Jeske O."/>
            <person name="Meyerdierks A."/>
            <person name="Storesund J.E."/>
            <person name="Kallscheuer N."/>
            <person name="Luecker S."/>
            <person name="Lage O.M."/>
            <person name="Pohl T."/>
            <person name="Merkel B.J."/>
            <person name="Hornburger P."/>
            <person name="Mueller R.-W."/>
            <person name="Bruemmer F."/>
            <person name="Labrenz M."/>
            <person name="Spormann A.M."/>
            <person name="Op Den Camp H."/>
            <person name="Overmann J."/>
            <person name="Amann R."/>
            <person name="Jetten M.S.M."/>
            <person name="Mascher T."/>
            <person name="Medema M.H."/>
            <person name="Devos D.P."/>
            <person name="Kaster A.-K."/>
            <person name="Ovreas L."/>
            <person name="Rohde M."/>
            <person name="Galperin M.Y."/>
            <person name="Jogler C."/>
        </authorList>
    </citation>
    <scope>NUCLEOTIDE SEQUENCE [LARGE SCALE GENOMIC DNA]</scope>
    <source>
        <strain evidence="2 3">Pan54</strain>
    </source>
</reference>
<dbReference type="EMBL" id="SJPG01000001">
    <property type="protein sequence ID" value="TWT60595.1"/>
    <property type="molecule type" value="Genomic_DNA"/>
</dbReference>
<evidence type="ECO:0000313" key="3">
    <source>
        <dbReference type="Proteomes" id="UP000316095"/>
    </source>
</evidence>
<dbReference type="AlphaFoldDB" id="A0A5C5XEP7"/>
<dbReference type="SMART" id="SM00028">
    <property type="entry name" value="TPR"/>
    <property type="match status" value="3"/>
</dbReference>
<keyword evidence="3" id="KW-1185">Reference proteome</keyword>
<organism evidence="2 3">
    <name type="scientific">Rubinisphaera italica</name>
    <dbReference type="NCBI Taxonomy" id="2527969"/>
    <lineage>
        <taxon>Bacteria</taxon>
        <taxon>Pseudomonadati</taxon>
        <taxon>Planctomycetota</taxon>
        <taxon>Planctomycetia</taxon>
        <taxon>Planctomycetales</taxon>
        <taxon>Planctomycetaceae</taxon>
        <taxon>Rubinisphaera</taxon>
    </lineage>
</organism>
<comment type="caution">
    <text evidence="2">The sequence shown here is derived from an EMBL/GenBank/DDBJ whole genome shotgun (WGS) entry which is preliminary data.</text>
</comment>
<dbReference type="OrthoDB" id="9778733at2"/>
<accession>A0A5C5XEP7</accession>